<reference evidence="5 6" key="1">
    <citation type="submission" date="2024-09" db="EMBL/GenBank/DDBJ databases">
        <authorList>
            <person name="Sun Q."/>
            <person name="Mori K."/>
        </authorList>
    </citation>
    <scope>NUCLEOTIDE SEQUENCE [LARGE SCALE GENOMIC DNA]</scope>
    <source>
        <strain evidence="5 6">CCM 7468</strain>
    </source>
</reference>
<organism evidence="5 6">
    <name type="scientific">Muricoccus vinaceus</name>
    <dbReference type="NCBI Taxonomy" id="424704"/>
    <lineage>
        <taxon>Bacteria</taxon>
        <taxon>Pseudomonadati</taxon>
        <taxon>Pseudomonadota</taxon>
        <taxon>Alphaproteobacteria</taxon>
        <taxon>Acetobacterales</taxon>
        <taxon>Roseomonadaceae</taxon>
        <taxon>Muricoccus</taxon>
    </lineage>
</organism>
<evidence type="ECO:0000313" key="5">
    <source>
        <dbReference type="EMBL" id="MFC0386917.1"/>
    </source>
</evidence>
<dbReference type="EMBL" id="JBHLVZ010000043">
    <property type="protein sequence ID" value="MFC0386917.1"/>
    <property type="molecule type" value="Genomic_DNA"/>
</dbReference>
<dbReference type="Proteomes" id="UP001589789">
    <property type="component" value="Unassembled WGS sequence"/>
</dbReference>
<evidence type="ECO:0000256" key="3">
    <source>
        <dbReference type="ARBA" id="ARBA00023027"/>
    </source>
</evidence>
<evidence type="ECO:0000313" key="6">
    <source>
        <dbReference type="Proteomes" id="UP001589789"/>
    </source>
</evidence>
<dbReference type="Pfam" id="PF01370">
    <property type="entry name" value="Epimerase"/>
    <property type="match status" value="1"/>
</dbReference>
<dbReference type="SUPFAM" id="SSF51735">
    <property type="entry name" value="NAD(P)-binding Rossmann-fold domains"/>
    <property type="match status" value="1"/>
</dbReference>
<dbReference type="RefSeq" id="WP_377051857.1">
    <property type="nucleotide sequence ID" value="NZ_JBHLVZ010000043.1"/>
</dbReference>
<accession>A0ABV6IUD2</accession>
<dbReference type="InterPro" id="IPR001509">
    <property type="entry name" value="Epimerase_deHydtase"/>
</dbReference>
<dbReference type="PANTHER" id="PTHR43103">
    <property type="entry name" value="NUCLEOSIDE-DIPHOSPHATE-SUGAR EPIMERASE"/>
    <property type="match status" value="1"/>
</dbReference>
<dbReference type="PANTHER" id="PTHR43103:SF5">
    <property type="entry name" value="4-EPIMERASE, PUTATIVE (AFU_ORTHOLOGUE AFUA_7G00360)-RELATED"/>
    <property type="match status" value="1"/>
</dbReference>
<dbReference type="InterPro" id="IPR036291">
    <property type="entry name" value="NAD(P)-bd_dom_sf"/>
</dbReference>
<evidence type="ECO:0000256" key="1">
    <source>
        <dbReference type="ARBA" id="ARBA00007637"/>
    </source>
</evidence>
<gene>
    <name evidence="5" type="ORF">ACFFIC_15370</name>
</gene>
<protein>
    <submittedName>
        <fullName evidence="5">NAD-dependent epimerase/dehydratase family protein</fullName>
    </submittedName>
</protein>
<sequence length="282" mass="30032">MAEVAPPNGPPWGRILLTGAAGEIGRVLRPALRGAAPRLRLLDRRPLEAETAEEEVMQGDLSDPAMADAATRGADCVIHLAGIPRETGGTPEEILHTNIVACHGLFEAARRNGARRLVFASSNHVIGFYRADRPVGTEEPPRPDGFYGVSKVFGEAMGRLYADKYGMDVACLRIGAFRARPGNARELGGWISHRDMAQLARRCVEAPPFGFLLLYGVSNNRRALWGGDAEARARIGYAPEDDAEGFATELSAVPTPGGPVAALFHGGSVCALGFEGDPARVP</sequence>
<dbReference type="InterPro" id="IPR020904">
    <property type="entry name" value="Sc_DH/Rdtase_CS"/>
</dbReference>
<proteinExistence type="inferred from homology"/>
<dbReference type="PROSITE" id="PS00061">
    <property type="entry name" value="ADH_SHORT"/>
    <property type="match status" value="1"/>
</dbReference>
<keyword evidence="3" id="KW-0520">NAD</keyword>
<comment type="caution">
    <text evidence="5">The sequence shown here is derived from an EMBL/GenBank/DDBJ whole genome shotgun (WGS) entry which is preliminary data.</text>
</comment>
<keyword evidence="2" id="KW-0560">Oxidoreductase</keyword>
<evidence type="ECO:0000259" key="4">
    <source>
        <dbReference type="Pfam" id="PF01370"/>
    </source>
</evidence>
<evidence type="ECO:0000256" key="2">
    <source>
        <dbReference type="ARBA" id="ARBA00023002"/>
    </source>
</evidence>
<dbReference type="Gene3D" id="3.40.50.720">
    <property type="entry name" value="NAD(P)-binding Rossmann-like Domain"/>
    <property type="match status" value="1"/>
</dbReference>
<keyword evidence="6" id="KW-1185">Reference proteome</keyword>
<name>A0ABV6IUD2_9PROT</name>
<comment type="similarity">
    <text evidence="1">Belongs to the NAD(P)-dependent epimerase/dehydratase family.</text>
</comment>
<feature type="domain" description="NAD-dependent epimerase/dehydratase" evidence="4">
    <location>
        <begin position="15"/>
        <end position="175"/>
    </location>
</feature>